<dbReference type="PROSITE" id="PS00559">
    <property type="entry name" value="MOLYBDOPTERIN_EUK"/>
    <property type="match status" value="1"/>
</dbReference>
<dbReference type="Gene3D" id="3.90.420.10">
    <property type="entry name" value="Oxidoreductase, molybdopterin-binding domain"/>
    <property type="match status" value="1"/>
</dbReference>
<keyword evidence="6 18" id="KW-0500">Molybdenum</keyword>
<evidence type="ECO:0000256" key="16">
    <source>
        <dbReference type="ARBA" id="ARBA00049155"/>
    </source>
</evidence>
<evidence type="ECO:0000256" key="15">
    <source>
        <dbReference type="ARBA" id="ARBA00023157"/>
    </source>
</evidence>
<dbReference type="GO" id="GO:0006809">
    <property type="term" value="P:nitric oxide biosynthetic process"/>
    <property type="evidence" value="ECO:0007669"/>
    <property type="project" value="InterPro"/>
</dbReference>
<dbReference type="SUPFAM" id="SSF63380">
    <property type="entry name" value="Riboflavin synthase domain-like"/>
    <property type="match status" value="1"/>
</dbReference>
<keyword evidence="9 18" id="KW-0479">Metal-binding</keyword>
<feature type="compositionally biased region" description="Basic and acidic residues" evidence="19">
    <location>
        <begin position="70"/>
        <end position="85"/>
    </location>
</feature>
<dbReference type="Pfam" id="PF00174">
    <property type="entry name" value="Oxidored_molyb"/>
    <property type="match status" value="1"/>
</dbReference>
<keyword evidence="10" id="KW-0274">FAD</keyword>
<feature type="region of interest" description="Disordered" evidence="19">
    <location>
        <begin position="1"/>
        <end position="85"/>
    </location>
</feature>
<comment type="function">
    <text evidence="3 17">Nitrate reductase is a key enzyme involved in the first step of nitrate assimilation in plants, fungi and bacteria.</text>
</comment>
<evidence type="ECO:0000256" key="7">
    <source>
        <dbReference type="ARBA" id="ARBA00022617"/>
    </source>
</evidence>
<comment type="caution">
    <text evidence="22">The sequence shown here is derived from an EMBL/GenBank/DDBJ whole genome shotgun (WGS) entry which is preliminary data.</text>
</comment>
<keyword evidence="15" id="KW-1015">Disulfide bond</keyword>
<keyword evidence="11" id="KW-0521">NADP</keyword>
<organism evidence="22 23">
    <name type="scientific">Cucurbitaria berberidis CBS 394.84</name>
    <dbReference type="NCBI Taxonomy" id="1168544"/>
    <lineage>
        <taxon>Eukaryota</taxon>
        <taxon>Fungi</taxon>
        <taxon>Dikarya</taxon>
        <taxon>Ascomycota</taxon>
        <taxon>Pezizomycotina</taxon>
        <taxon>Dothideomycetes</taxon>
        <taxon>Pleosporomycetidae</taxon>
        <taxon>Pleosporales</taxon>
        <taxon>Pleosporineae</taxon>
        <taxon>Cucurbitariaceae</taxon>
        <taxon>Cucurbitaria</taxon>
    </lineage>
</organism>
<dbReference type="AlphaFoldDB" id="A0A9P4GS70"/>
<feature type="domain" description="FAD-binding FR-type" evidence="21">
    <location>
        <begin position="638"/>
        <end position="749"/>
    </location>
</feature>
<keyword evidence="23" id="KW-1185">Reference proteome</keyword>
<evidence type="ECO:0000256" key="5">
    <source>
        <dbReference type="ARBA" id="ARBA00011738"/>
    </source>
</evidence>
<evidence type="ECO:0000313" key="23">
    <source>
        <dbReference type="Proteomes" id="UP000800039"/>
    </source>
</evidence>
<evidence type="ECO:0000256" key="1">
    <source>
        <dbReference type="ARBA" id="ARBA00001971"/>
    </source>
</evidence>
<dbReference type="InterPro" id="IPR012137">
    <property type="entry name" value="Nitr_rd_NADH"/>
</dbReference>
<dbReference type="PROSITE" id="PS00191">
    <property type="entry name" value="CYTOCHROME_B5_1"/>
    <property type="match status" value="1"/>
</dbReference>
<dbReference type="Gene3D" id="3.10.120.10">
    <property type="entry name" value="Cytochrome b5-like heme/steroid binding domain"/>
    <property type="match status" value="1"/>
</dbReference>
<evidence type="ECO:0000256" key="8">
    <source>
        <dbReference type="ARBA" id="ARBA00022630"/>
    </source>
</evidence>
<dbReference type="PANTHER" id="PTHR19372">
    <property type="entry name" value="SULFITE REDUCTASE"/>
    <property type="match status" value="1"/>
</dbReference>
<dbReference type="InterPro" id="IPR014756">
    <property type="entry name" value="Ig_E-set"/>
</dbReference>
<dbReference type="GO" id="GO:0020037">
    <property type="term" value="F:heme binding"/>
    <property type="evidence" value="ECO:0007669"/>
    <property type="project" value="InterPro"/>
</dbReference>
<evidence type="ECO:0000256" key="3">
    <source>
        <dbReference type="ARBA" id="ARBA00003838"/>
    </source>
</evidence>
<evidence type="ECO:0000256" key="6">
    <source>
        <dbReference type="ARBA" id="ARBA00022505"/>
    </source>
</evidence>
<dbReference type="GO" id="GO:0042128">
    <property type="term" value="P:nitrate assimilation"/>
    <property type="evidence" value="ECO:0007669"/>
    <property type="project" value="UniProtKB-KW"/>
</dbReference>
<dbReference type="Pfam" id="PF00175">
    <property type="entry name" value="NAD_binding_1"/>
    <property type="match status" value="1"/>
</dbReference>
<keyword evidence="8" id="KW-0285">Flavoprotein</keyword>
<comment type="similarity">
    <text evidence="4 17">Belongs to the nitrate reductase family.</text>
</comment>
<evidence type="ECO:0000256" key="9">
    <source>
        <dbReference type="ARBA" id="ARBA00022723"/>
    </source>
</evidence>
<dbReference type="Gene3D" id="2.60.40.650">
    <property type="match status" value="1"/>
</dbReference>
<dbReference type="GO" id="GO:0050464">
    <property type="term" value="F:nitrate reductase (NADPH) activity"/>
    <property type="evidence" value="ECO:0007669"/>
    <property type="project" value="UniProtKB-EC"/>
</dbReference>
<comment type="cofactor">
    <cofactor evidence="1">
        <name>heme</name>
        <dbReference type="ChEBI" id="CHEBI:30413"/>
    </cofactor>
</comment>
<dbReference type="InterPro" id="IPR036374">
    <property type="entry name" value="OxRdtase_Mopterin-bd_sf"/>
</dbReference>
<dbReference type="SUPFAM" id="SSF52343">
    <property type="entry name" value="Ferredoxin reductase-like, C-terminal NADP-linked domain"/>
    <property type="match status" value="1"/>
</dbReference>
<dbReference type="InterPro" id="IPR000572">
    <property type="entry name" value="OxRdtase_Mopterin-bd_dom"/>
</dbReference>
<accession>A0A9P4GS70</accession>
<dbReference type="SUPFAM" id="SSF55856">
    <property type="entry name" value="Cytochrome b5-like heme/steroid binding domain"/>
    <property type="match status" value="1"/>
</dbReference>
<dbReference type="InterPro" id="IPR008335">
    <property type="entry name" value="Mopterin_OxRdtase_euk"/>
</dbReference>
<protein>
    <recommendedName>
        <fullName evidence="17">Nitrate reductase</fullName>
    </recommendedName>
</protein>
<dbReference type="InterPro" id="IPR039261">
    <property type="entry name" value="FNR_nucleotide-bd"/>
</dbReference>
<dbReference type="OrthoDB" id="432685at2759"/>
<dbReference type="SUPFAM" id="SSF81296">
    <property type="entry name" value="E set domains"/>
    <property type="match status" value="1"/>
</dbReference>
<keyword evidence="12" id="KW-0560">Oxidoreductase</keyword>
<dbReference type="Pfam" id="PF00173">
    <property type="entry name" value="Cyt-b5"/>
    <property type="match status" value="1"/>
</dbReference>
<dbReference type="InterPro" id="IPR001433">
    <property type="entry name" value="OxRdtase_FAD/NAD-bd"/>
</dbReference>
<dbReference type="PROSITE" id="PS51384">
    <property type="entry name" value="FAD_FR"/>
    <property type="match status" value="1"/>
</dbReference>
<evidence type="ECO:0000313" key="22">
    <source>
        <dbReference type="EMBL" id="KAF1850486.1"/>
    </source>
</evidence>
<evidence type="ECO:0000256" key="4">
    <source>
        <dbReference type="ARBA" id="ARBA00006253"/>
    </source>
</evidence>
<reference evidence="22" key="1">
    <citation type="submission" date="2020-01" db="EMBL/GenBank/DDBJ databases">
        <authorList>
            <consortium name="DOE Joint Genome Institute"/>
            <person name="Haridas S."/>
            <person name="Albert R."/>
            <person name="Binder M."/>
            <person name="Bloem J."/>
            <person name="Labutti K."/>
            <person name="Salamov A."/>
            <person name="Andreopoulos B."/>
            <person name="Baker S.E."/>
            <person name="Barry K."/>
            <person name="Bills G."/>
            <person name="Bluhm B.H."/>
            <person name="Cannon C."/>
            <person name="Castanera R."/>
            <person name="Culley D.E."/>
            <person name="Daum C."/>
            <person name="Ezra D."/>
            <person name="Gonzalez J.B."/>
            <person name="Henrissat B."/>
            <person name="Kuo A."/>
            <person name="Liang C."/>
            <person name="Lipzen A."/>
            <person name="Lutzoni F."/>
            <person name="Magnuson J."/>
            <person name="Mondo S."/>
            <person name="Nolan M."/>
            <person name="Ohm R."/>
            <person name="Pangilinan J."/>
            <person name="Park H.-J."/>
            <person name="Ramirez L."/>
            <person name="Alfaro M."/>
            <person name="Sun H."/>
            <person name="Tritt A."/>
            <person name="Yoshinaga Y."/>
            <person name="Zwiers L.-H."/>
            <person name="Turgeon B.G."/>
            <person name="Goodwin S.B."/>
            <person name="Spatafora J.W."/>
            <person name="Crous P.W."/>
            <person name="Grigoriev I.V."/>
        </authorList>
    </citation>
    <scope>NUCLEOTIDE SEQUENCE</scope>
    <source>
        <strain evidence="22">CBS 394.84</strain>
    </source>
</reference>
<evidence type="ECO:0000256" key="14">
    <source>
        <dbReference type="ARBA" id="ARBA00023063"/>
    </source>
</evidence>
<dbReference type="FunFam" id="3.10.120.10:FF:000016">
    <property type="entry name" value="Nitrate reductase"/>
    <property type="match status" value="1"/>
</dbReference>
<evidence type="ECO:0000256" key="19">
    <source>
        <dbReference type="SAM" id="MobiDB-lite"/>
    </source>
</evidence>
<evidence type="ECO:0000259" key="20">
    <source>
        <dbReference type="PROSITE" id="PS50255"/>
    </source>
</evidence>
<evidence type="ECO:0000256" key="18">
    <source>
        <dbReference type="PIRSR" id="PIRSR000233-1"/>
    </source>
</evidence>
<evidence type="ECO:0000259" key="21">
    <source>
        <dbReference type="PROSITE" id="PS51384"/>
    </source>
</evidence>
<evidence type="ECO:0000256" key="17">
    <source>
        <dbReference type="PIRNR" id="PIRNR000233"/>
    </source>
</evidence>
<gene>
    <name evidence="22" type="ORF">K460DRAFT_412185</name>
</gene>
<dbReference type="GO" id="GO:0030151">
    <property type="term" value="F:molybdenum ion binding"/>
    <property type="evidence" value="ECO:0007669"/>
    <property type="project" value="InterPro"/>
</dbReference>
<name>A0A9P4GS70_9PLEO</name>
<dbReference type="Pfam" id="PF00970">
    <property type="entry name" value="FAD_binding_6"/>
    <property type="match status" value="1"/>
</dbReference>
<evidence type="ECO:0000256" key="12">
    <source>
        <dbReference type="ARBA" id="ARBA00023002"/>
    </source>
</evidence>
<dbReference type="GO" id="GO:0043546">
    <property type="term" value="F:molybdopterin cofactor binding"/>
    <property type="evidence" value="ECO:0007669"/>
    <property type="project" value="InterPro"/>
</dbReference>
<dbReference type="PRINTS" id="PR00407">
    <property type="entry name" value="EUMOPTERIN"/>
</dbReference>
<comment type="cofactor">
    <cofactor evidence="2">
        <name>FAD</name>
        <dbReference type="ChEBI" id="CHEBI:57692"/>
    </cofactor>
</comment>
<keyword evidence="7" id="KW-0349">Heme</keyword>
<dbReference type="InterPro" id="IPR001199">
    <property type="entry name" value="Cyt_B5-like_heme/steroid-bd"/>
</dbReference>
<dbReference type="PROSITE" id="PS50255">
    <property type="entry name" value="CYTOCHROME_B5_2"/>
    <property type="match status" value="1"/>
</dbReference>
<dbReference type="InterPro" id="IPR017938">
    <property type="entry name" value="Riboflavin_synthase-like_b-brl"/>
</dbReference>
<dbReference type="CDD" id="cd06183">
    <property type="entry name" value="cyt_b5_reduct_like"/>
    <property type="match status" value="1"/>
</dbReference>
<dbReference type="PRINTS" id="PR00363">
    <property type="entry name" value="CYTOCHROMEB5"/>
</dbReference>
<dbReference type="PANTHER" id="PTHR19372:SF7">
    <property type="entry name" value="SULFITE OXIDASE, MITOCHONDRIAL"/>
    <property type="match status" value="1"/>
</dbReference>
<dbReference type="GeneID" id="63854775"/>
<evidence type="ECO:0000256" key="10">
    <source>
        <dbReference type="ARBA" id="ARBA00022827"/>
    </source>
</evidence>
<dbReference type="GO" id="GO:0008482">
    <property type="term" value="F:sulfite oxidase activity"/>
    <property type="evidence" value="ECO:0007669"/>
    <property type="project" value="TreeGrafter"/>
</dbReference>
<dbReference type="RefSeq" id="XP_040793049.1">
    <property type="nucleotide sequence ID" value="XM_040937525.1"/>
</dbReference>
<dbReference type="Proteomes" id="UP000800039">
    <property type="component" value="Unassembled WGS sequence"/>
</dbReference>
<dbReference type="InterPro" id="IPR022407">
    <property type="entry name" value="OxRdtase_Mopterin_BS"/>
</dbReference>
<dbReference type="SUPFAM" id="SSF56524">
    <property type="entry name" value="Oxidoreductase molybdopterin-binding domain"/>
    <property type="match status" value="1"/>
</dbReference>
<comment type="subunit">
    <text evidence="5">Homodimer.</text>
</comment>
<dbReference type="InterPro" id="IPR008333">
    <property type="entry name" value="Cbr1-like_FAD-bd_dom"/>
</dbReference>
<comment type="catalytic activity">
    <reaction evidence="16">
        <text>nitrite + NADP(+) + H2O = nitrate + NADPH + H(+)</text>
        <dbReference type="Rhea" id="RHEA:19061"/>
        <dbReference type="ChEBI" id="CHEBI:15377"/>
        <dbReference type="ChEBI" id="CHEBI:15378"/>
        <dbReference type="ChEBI" id="CHEBI:16301"/>
        <dbReference type="ChEBI" id="CHEBI:17632"/>
        <dbReference type="ChEBI" id="CHEBI:57783"/>
        <dbReference type="ChEBI" id="CHEBI:58349"/>
        <dbReference type="EC" id="1.7.1.3"/>
    </reaction>
</comment>
<feature type="domain" description="Cytochrome b5 heme-binding" evidence="20">
    <location>
        <begin position="536"/>
        <end position="611"/>
    </location>
</feature>
<dbReference type="InterPro" id="IPR017927">
    <property type="entry name" value="FAD-bd_FR_type"/>
</dbReference>
<dbReference type="FunFam" id="3.90.420.10:FF:000005">
    <property type="entry name" value="Nitrate reductase"/>
    <property type="match status" value="1"/>
</dbReference>
<sequence>MSVAPQQFQSAPLPPPSEHQPQPHAASKSIRLPPTPPETVDGDDNKSTTSTNTEPDFPLPPPANTPPRVLDVDKPTPDSHVPRDPRLIRLTGVHPFNVEAPLSDLFNEGFLTSPELFYVRNHGAVPEVHDEECIDWEFSVEGLVANPFKITLRQLLDEYENVTYPITLVCAGNRRKEQNVVRKSQGFSWGPAGVSTALFTGVVMKDVIERAKPLRKAKYVCMEGADKLPNGYYGTSVKLNWVMDPNRGIMLAHKMNGEMLRPDHGKPLRAVIPGQIGGRSVKWLKKLIVTAEPSDNWYHIYDNRVLPTMVNPDESAKNPKWWMDERYAIYDLSPNSAIAFPAHEEKLSIVSAPESYTVRGYAYSGGGRRVTRCEVSLDKGKTWRLATIEYAEDKYRAYEDRQLYGARLDMDWRETSFCWCFWSLDIAIAELKETNDILVRAMDEAMCIQPRDMYWSVLGMMNNPWYRIAIHKEHDTLRFEHPTQPALMPGGWMERVKKSGGNLTNGHWGEKIEGEELEAAGIEEVKDIKMTKDGVDKVVGIDELRKHDKPENPWFVVNGEVYDGTAFLEGHPGGAQSIVSAAGLDATDEFMAIHSETAKAMMPDHHIGSLDEASRKILAEGEPTLESSEPRPVFLDSRVWNKALLQSKKNVSWDTRIFTFKLDHDEQSLGLPTGQHLMIRLRDPVTREAIIRSYTPISQTTQKGYCDVLIKIYADTQDKVGGRMTKALDSIPVGHWVDFKGPIGKFEYLGRGVCAVNGKERRVKRFFMISGGSGITPIFQVLRAVMQDKGDATHCTVLNGNRLVEDILCRQDLDMFARDNADRCKLLYTLTQGPDDWTGLRGRIGAPLLKEHCGIAGDGESMVLLCGPGALEKSAHSILNEQGWKDEDLLFF</sequence>
<dbReference type="Gene3D" id="3.40.50.80">
    <property type="entry name" value="Nucleotide-binding domain of ferredoxin-NADP reductase (FNR) module"/>
    <property type="match status" value="1"/>
</dbReference>
<dbReference type="PIRSF" id="PIRSF000233">
    <property type="entry name" value="Nitr_rd_NADH"/>
    <property type="match status" value="1"/>
</dbReference>
<feature type="binding site" evidence="18">
    <location>
        <position position="170"/>
    </location>
    <ligand>
        <name>Mo-molybdopterin</name>
        <dbReference type="ChEBI" id="CHEBI:71302"/>
    </ligand>
    <ligandPart>
        <name>Mo</name>
        <dbReference type="ChEBI" id="CHEBI:28685"/>
    </ligandPart>
</feature>
<dbReference type="Pfam" id="PF03404">
    <property type="entry name" value="Mo-co_dimer"/>
    <property type="match status" value="1"/>
</dbReference>
<dbReference type="InterPro" id="IPR018506">
    <property type="entry name" value="Cyt_B5_heme-BS"/>
</dbReference>
<dbReference type="InterPro" id="IPR005066">
    <property type="entry name" value="MoCF_OxRdtse_dimer"/>
</dbReference>
<dbReference type="GO" id="GO:0006790">
    <property type="term" value="P:sulfur compound metabolic process"/>
    <property type="evidence" value="ECO:0007669"/>
    <property type="project" value="TreeGrafter"/>
</dbReference>
<dbReference type="SMART" id="SM01117">
    <property type="entry name" value="Cyt-b5"/>
    <property type="match status" value="1"/>
</dbReference>
<dbReference type="PRINTS" id="PR00406">
    <property type="entry name" value="CYTB5RDTASE"/>
</dbReference>
<proteinExistence type="inferred from homology"/>
<evidence type="ECO:0000256" key="2">
    <source>
        <dbReference type="ARBA" id="ARBA00001974"/>
    </source>
</evidence>
<dbReference type="InterPro" id="IPR036400">
    <property type="entry name" value="Cyt_B5-like_heme/steroid_sf"/>
</dbReference>
<evidence type="ECO:0000256" key="11">
    <source>
        <dbReference type="ARBA" id="ARBA00022857"/>
    </source>
</evidence>
<dbReference type="EMBL" id="ML976614">
    <property type="protein sequence ID" value="KAF1850486.1"/>
    <property type="molecule type" value="Genomic_DNA"/>
</dbReference>
<keyword evidence="13" id="KW-0408">Iron</keyword>
<comment type="cofactor">
    <cofactor evidence="18">
        <name>Mo-molybdopterin</name>
        <dbReference type="ChEBI" id="CHEBI:71302"/>
    </cofactor>
    <text evidence="18">Binds 1 Mo-molybdopterin (Mo-MPT) cofactor per subunit.</text>
</comment>
<evidence type="ECO:0000256" key="13">
    <source>
        <dbReference type="ARBA" id="ARBA00023004"/>
    </source>
</evidence>
<dbReference type="Gene3D" id="2.40.30.10">
    <property type="entry name" value="Translation factors"/>
    <property type="match status" value="1"/>
</dbReference>
<dbReference type="FunFam" id="2.60.40.650:FF:000001">
    <property type="entry name" value="Nitrate reductase"/>
    <property type="match status" value="1"/>
</dbReference>
<keyword evidence="14 17" id="KW-0534">Nitrate assimilation</keyword>